<accession>A0AA36H911</accession>
<reference evidence="9" key="1">
    <citation type="submission" date="2023-07" db="EMBL/GenBank/DDBJ databases">
        <authorList>
            <consortium name="CYATHOMIX"/>
        </authorList>
    </citation>
    <scope>NUCLEOTIDE SEQUENCE</scope>
    <source>
        <strain evidence="9">N/A</strain>
    </source>
</reference>
<dbReference type="PROSITE" id="PS00616">
    <property type="entry name" value="HIS_ACID_PHOSPHAT_1"/>
    <property type="match status" value="1"/>
</dbReference>
<keyword evidence="5" id="KW-0378">Hydrolase</keyword>
<dbReference type="PANTHER" id="PTHR11567:SF211">
    <property type="entry name" value="PROSTATIC ACID PHOSPHATASE"/>
    <property type="match status" value="1"/>
</dbReference>
<gene>
    <name evidence="9" type="ORF">CYNAS_LOCUS17953</name>
</gene>
<protein>
    <recommendedName>
        <fullName evidence="3">acid phosphatase</fullName>
        <ecNumber evidence="3">3.1.3.2</ecNumber>
    </recommendedName>
</protein>
<dbReference type="InterPro" id="IPR033379">
    <property type="entry name" value="Acid_Pase_AS"/>
</dbReference>
<sequence length="471" mass="54222">MTPLLILFSTFSTVATFAIDGMELKLVQVVWRHGDRSPTLTYKTDPIQEDDWTFGGGGWGQLSPIGMKQHFEFGKQLRKHYVDSGFLSKTYDSKEIYVRSSDYNRTIISAMANLVGMYSYNNSASIKDTDYPDVEGWPQGFIPIAVHTVDRKSDHVLIAHADCNRMYWLAEMLKNECDEVKNFISRPDVQEVFKKASEKAGGVYNERTLWEIHDAWKIERVHFPERLKECDWYSEELYDKMGEINNKLINFDNGVYEHGPVIINGLDMGVEIQKIRGGSLANDINMHMYLKYDCMNRQHEPKCRWIKNLKYYVYSAHDTTVFAFLSAMGIQSKVVFRGGYPDYTSAVFVELYTDINNNPYFKMLYRESDVNDTIHSVTHFIPECEGKDYCRLDVFNKYAKRAKPDRDMVEAIDLLSNLMFKWCEVDPRGNMGRSTSITAHISEGSAESSASNMVSNLTLAFTLVMYLCSHS</sequence>
<dbReference type="EMBL" id="CATQJL010000316">
    <property type="protein sequence ID" value="CAJ0605970.1"/>
    <property type="molecule type" value="Genomic_DNA"/>
</dbReference>
<evidence type="ECO:0000256" key="1">
    <source>
        <dbReference type="ARBA" id="ARBA00000032"/>
    </source>
</evidence>
<feature type="signal peptide" evidence="8">
    <location>
        <begin position="1"/>
        <end position="16"/>
    </location>
</feature>
<evidence type="ECO:0000256" key="2">
    <source>
        <dbReference type="ARBA" id="ARBA00005375"/>
    </source>
</evidence>
<comment type="similarity">
    <text evidence="2">Belongs to the histidine acid phosphatase family.</text>
</comment>
<keyword evidence="6" id="KW-1015">Disulfide bond</keyword>
<evidence type="ECO:0000256" key="6">
    <source>
        <dbReference type="ARBA" id="ARBA00023157"/>
    </source>
</evidence>
<dbReference type="Gene3D" id="3.40.50.1240">
    <property type="entry name" value="Phosphoglycerate mutase-like"/>
    <property type="match status" value="1"/>
</dbReference>
<comment type="catalytic activity">
    <reaction evidence="1">
        <text>a phosphate monoester + H2O = an alcohol + phosphate</text>
        <dbReference type="Rhea" id="RHEA:15017"/>
        <dbReference type="ChEBI" id="CHEBI:15377"/>
        <dbReference type="ChEBI" id="CHEBI:30879"/>
        <dbReference type="ChEBI" id="CHEBI:43474"/>
        <dbReference type="ChEBI" id="CHEBI:67140"/>
        <dbReference type="EC" id="3.1.3.2"/>
    </reaction>
</comment>
<dbReference type="InterPro" id="IPR050645">
    <property type="entry name" value="Histidine_acid_phosphatase"/>
</dbReference>
<dbReference type="PANTHER" id="PTHR11567">
    <property type="entry name" value="ACID PHOSPHATASE-RELATED"/>
    <property type="match status" value="1"/>
</dbReference>
<evidence type="ECO:0000256" key="8">
    <source>
        <dbReference type="SAM" id="SignalP"/>
    </source>
</evidence>
<dbReference type="SUPFAM" id="SSF53254">
    <property type="entry name" value="Phosphoglycerate mutase-like"/>
    <property type="match status" value="1"/>
</dbReference>
<dbReference type="GO" id="GO:0003993">
    <property type="term" value="F:acid phosphatase activity"/>
    <property type="evidence" value="ECO:0007669"/>
    <property type="project" value="UniProtKB-EC"/>
</dbReference>
<dbReference type="CDD" id="cd07061">
    <property type="entry name" value="HP_HAP_like"/>
    <property type="match status" value="1"/>
</dbReference>
<comment type="caution">
    <text evidence="9">The sequence shown here is derived from an EMBL/GenBank/DDBJ whole genome shotgun (WGS) entry which is preliminary data.</text>
</comment>
<dbReference type="AlphaFoldDB" id="A0AA36H911"/>
<evidence type="ECO:0000256" key="7">
    <source>
        <dbReference type="ARBA" id="ARBA00023180"/>
    </source>
</evidence>
<evidence type="ECO:0000313" key="10">
    <source>
        <dbReference type="Proteomes" id="UP001176961"/>
    </source>
</evidence>
<evidence type="ECO:0000256" key="4">
    <source>
        <dbReference type="ARBA" id="ARBA00022729"/>
    </source>
</evidence>
<dbReference type="InterPro" id="IPR029033">
    <property type="entry name" value="His_PPase_superfam"/>
</dbReference>
<proteinExistence type="inferred from homology"/>
<evidence type="ECO:0000313" key="9">
    <source>
        <dbReference type="EMBL" id="CAJ0605970.1"/>
    </source>
</evidence>
<dbReference type="Pfam" id="PF00328">
    <property type="entry name" value="His_Phos_2"/>
    <property type="match status" value="1"/>
</dbReference>
<evidence type="ECO:0000256" key="3">
    <source>
        <dbReference type="ARBA" id="ARBA00012646"/>
    </source>
</evidence>
<feature type="chain" id="PRO_5041356467" description="acid phosphatase" evidence="8">
    <location>
        <begin position="17"/>
        <end position="471"/>
    </location>
</feature>
<name>A0AA36H911_CYLNA</name>
<dbReference type="EC" id="3.1.3.2" evidence="3"/>
<keyword evidence="10" id="KW-1185">Reference proteome</keyword>
<keyword evidence="7" id="KW-0325">Glycoprotein</keyword>
<dbReference type="InterPro" id="IPR000560">
    <property type="entry name" value="His_Pase_clade-2"/>
</dbReference>
<keyword evidence="4 8" id="KW-0732">Signal</keyword>
<dbReference type="Proteomes" id="UP001176961">
    <property type="component" value="Unassembled WGS sequence"/>
</dbReference>
<organism evidence="9 10">
    <name type="scientific">Cylicocyclus nassatus</name>
    <name type="common">Nematode worm</name>
    <dbReference type="NCBI Taxonomy" id="53992"/>
    <lineage>
        <taxon>Eukaryota</taxon>
        <taxon>Metazoa</taxon>
        <taxon>Ecdysozoa</taxon>
        <taxon>Nematoda</taxon>
        <taxon>Chromadorea</taxon>
        <taxon>Rhabditida</taxon>
        <taxon>Rhabditina</taxon>
        <taxon>Rhabditomorpha</taxon>
        <taxon>Strongyloidea</taxon>
        <taxon>Strongylidae</taxon>
        <taxon>Cylicocyclus</taxon>
    </lineage>
</organism>
<evidence type="ECO:0000256" key="5">
    <source>
        <dbReference type="ARBA" id="ARBA00022801"/>
    </source>
</evidence>